<dbReference type="PANTHER" id="PTHR33240">
    <property type="entry name" value="OS08G0508500 PROTEIN"/>
    <property type="match status" value="1"/>
</dbReference>
<proteinExistence type="predicted"/>
<dbReference type="PANTHER" id="PTHR33240:SF15">
    <property type="entry name" value="GAG-PRO-LIKE PROTEIN"/>
    <property type="match status" value="1"/>
</dbReference>
<sequence length="195" mass="21927">MEQSLADNKKSDPQGKGKGVKRKDRDDEDRPKDVQFTRAGSIHTIFGGHHLGCDSNNALERYTREARHKPLTNVNSLELKPLKLFKGGSVDITFTEEEARWVHHPHNDTIVVAIQIGPMNVHRAFVDNGSSVNIIYYNTYKKLGLPDKDIVRDDAWIYGFTGKAVRVMGVIKLPITLGEGLLSVTQMVEFMVLDQ</sequence>
<dbReference type="AlphaFoldDB" id="A0AAD8JJB3"/>
<evidence type="ECO:0000313" key="3">
    <source>
        <dbReference type="Proteomes" id="UP001237642"/>
    </source>
</evidence>
<feature type="region of interest" description="Disordered" evidence="1">
    <location>
        <begin position="1"/>
        <end position="39"/>
    </location>
</feature>
<feature type="compositionally biased region" description="Basic and acidic residues" evidence="1">
    <location>
        <begin position="23"/>
        <end position="35"/>
    </location>
</feature>
<organism evidence="2 3">
    <name type="scientific">Heracleum sosnowskyi</name>
    <dbReference type="NCBI Taxonomy" id="360622"/>
    <lineage>
        <taxon>Eukaryota</taxon>
        <taxon>Viridiplantae</taxon>
        <taxon>Streptophyta</taxon>
        <taxon>Embryophyta</taxon>
        <taxon>Tracheophyta</taxon>
        <taxon>Spermatophyta</taxon>
        <taxon>Magnoliopsida</taxon>
        <taxon>eudicotyledons</taxon>
        <taxon>Gunneridae</taxon>
        <taxon>Pentapetalae</taxon>
        <taxon>asterids</taxon>
        <taxon>campanulids</taxon>
        <taxon>Apiales</taxon>
        <taxon>Apiaceae</taxon>
        <taxon>Apioideae</taxon>
        <taxon>apioid superclade</taxon>
        <taxon>Tordylieae</taxon>
        <taxon>Tordyliinae</taxon>
        <taxon>Heracleum</taxon>
    </lineage>
</organism>
<keyword evidence="3" id="KW-1185">Reference proteome</keyword>
<dbReference type="Proteomes" id="UP001237642">
    <property type="component" value="Unassembled WGS sequence"/>
</dbReference>
<reference evidence="2" key="2">
    <citation type="submission" date="2023-05" db="EMBL/GenBank/DDBJ databases">
        <authorList>
            <person name="Schelkunov M.I."/>
        </authorList>
    </citation>
    <scope>NUCLEOTIDE SEQUENCE</scope>
    <source>
        <strain evidence="2">Hsosn_3</strain>
        <tissue evidence="2">Leaf</tissue>
    </source>
</reference>
<reference evidence="2" key="1">
    <citation type="submission" date="2023-02" db="EMBL/GenBank/DDBJ databases">
        <title>Genome of toxic invasive species Heracleum sosnowskyi carries increased number of genes despite the absence of recent whole-genome duplications.</title>
        <authorList>
            <person name="Schelkunov M."/>
            <person name="Shtratnikova V."/>
            <person name="Makarenko M."/>
            <person name="Klepikova A."/>
            <person name="Omelchenko D."/>
            <person name="Novikova G."/>
            <person name="Obukhova E."/>
            <person name="Bogdanov V."/>
            <person name="Penin A."/>
            <person name="Logacheva M."/>
        </authorList>
    </citation>
    <scope>NUCLEOTIDE SEQUENCE</scope>
    <source>
        <strain evidence="2">Hsosn_3</strain>
        <tissue evidence="2">Leaf</tissue>
    </source>
</reference>
<name>A0AAD8JJB3_9APIA</name>
<protein>
    <submittedName>
        <fullName evidence="2">Uncharacterized protein</fullName>
    </submittedName>
</protein>
<dbReference type="CDD" id="cd00303">
    <property type="entry name" value="retropepsin_like"/>
    <property type="match status" value="1"/>
</dbReference>
<accession>A0AAD8JJB3</accession>
<dbReference type="Gene3D" id="2.40.70.10">
    <property type="entry name" value="Acid Proteases"/>
    <property type="match status" value="1"/>
</dbReference>
<comment type="caution">
    <text evidence="2">The sequence shown here is derived from an EMBL/GenBank/DDBJ whole genome shotgun (WGS) entry which is preliminary data.</text>
</comment>
<dbReference type="EMBL" id="JAUIZM010000001">
    <property type="protein sequence ID" value="KAK1404813.1"/>
    <property type="molecule type" value="Genomic_DNA"/>
</dbReference>
<evidence type="ECO:0000313" key="2">
    <source>
        <dbReference type="EMBL" id="KAK1404813.1"/>
    </source>
</evidence>
<dbReference type="InterPro" id="IPR021109">
    <property type="entry name" value="Peptidase_aspartic_dom_sf"/>
</dbReference>
<evidence type="ECO:0000256" key="1">
    <source>
        <dbReference type="SAM" id="MobiDB-lite"/>
    </source>
</evidence>
<gene>
    <name evidence="2" type="ORF">POM88_004418</name>
</gene>